<dbReference type="PIRSF" id="PIRSF015617">
    <property type="entry name" value="Adensltrnsf_CobA"/>
    <property type="match status" value="1"/>
</dbReference>
<reference evidence="1" key="2">
    <citation type="submission" date="2021-04" db="EMBL/GenBank/DDBJ databases">
        <authorList>
            <person name="Gilroy R."/>
        </authorList>
    </citation>
    <scope>NUCLEOTIDE SEQUENCE</scope>
    <source>
        <strain evidence="1">ChiGjej4B4-12881</strain>
    </source>
</reference>
<dbReference type="GO" id="GO:0008817">
    <property type="term" value="F:corrinoid adenosyltransferase activity"/>
    <property type="evidence" value="ECO:0007669"/>
    <property type="project" value="InterPro"/>
</dbReference>
<dbReference type="PANTHER" id="PTHR46638">
    <property type="entry name" value="CORRINOID ADENOSYLTRANSFERASE"/>
    <property type="match status" value="1"/>
</dbReference>
<dbReference type="Pfam" id="PF02572">
    <property type="entry name" value="CobA_CobO_BtuR"/>
    <property type="match status" value="1"/>
</dbReference>
<dbReference type="InterPro" id="IPR003724">
    <property type="entry name" value="CblAdoTrfase_CobA"/>
</dbReference>
<dbReference type="AlphaFoldDB" id="A0A9D2AWJ6"/>
<dbReference type="GO" id="GO:0005524">
    <property type="term" value="F:ATP binding"/>
    <property type="evidence" value="ECO:0007669"/>
    <property type="project" value="InterPro"/>
</dbReference>
<reference evidence="1" key="1">
    <citation type="journal article" date="2021" name="PeerJ">
        <title>Extensive microbial diversity within the chicken gut microbiome revealed by metagenomics and culture.</title>
        <authorList>
            <person name="Gilroy R."/>
            <person name="Ravi A."/>
            <person name="Getino M."/>
            <person name="Pursley I."/>
            <person name="Horton D.L."/>
            <person name="Alikhan N.F."/>
            <person name="Baker D."/>
            <person name="Gharbi K."/>
            <person name="Hall N."/>
            <person name="Watson M."/>
            <person name="Adriaenssens E.M."/>
            <person name="Foster-Nyarko E."/>
            <person name="Jarju S."/>
            <person name="Secka A."/>
            <person name="Antonio M."/>
            <person name="Oren A."/>
            <person name="Chaudhuri R.R."/>
            <person name="La Ragione R."/>
            <person name="Hildebrand F."/>
            <person name="Pallen M.J."/>
        </authorList>
    </citation>
    <scope>NUCLEOTIDE SEQUENCE</scope>
    <source>
        <strain evidence="1">ChiGjej4B4-12881</strain>
    </source>
</reference>
<protein>
    <submittedName>
        <fullName evidence="1">Cob(I)yrinic acid a,c-diamide adenosyltransferase</fullName>
    </submittedName>
</protein>
<dbReference type="Proteomes" id="UP000886780">
    <property type="component" value="Unassembled WGS sequence"/>
</dbReference>
<sequence length="166" mass="18580">MDKGKVQIIYGSGKGKTGAALGRAIQMLNQGKTVIVIQFLKGSTAGTDSEILKRLEPELKIFRFEKQTVGFKDLSPEEKQEELMNIRNGLNFAKKVIRTGECDLLILDEILELLDYGIMDEDQIRAMVQEKEDGMELILTGRRCPDGLKSVVDCISHMENECTGKQ</sequence>
<comment type="caution">
    <text evidence="1">The sequence shown here is derived from an EMBL/GenBank/DDBJ whole genome shotgun (WGS) entry which is preliminary data.</text>
</comment>
<accession>A0A9D2AWJ6</accession>
<evidence type="ECO:0000313" key="2">
    <source>
        <dbReference type="Proteomes" id="UP000886780"/>
    </source>
</evidence>
<dbReference type="EMBL" id="DXEU01000055">
    <property type="protein sequence ID" value="HIX51761.1"/>
    <property type="molecule type" value="Genomic_DNA"/>
</dbReference>
<organism evidence="1 2">
    <name type="scientific">Candidatus Lachnoclostridium stercoripullorum</name>
    <dbReference type="NCBI Taxonomy" id="2838635"/>
    <lineage>
        <taxon>Bacteria</taxon>
        <taxon>Bacillati</taxon>
        <taxon>Bacillota</taxon>
        <taxon>Clostridia</taxon>
        <taxon>Lachnospirales</taxon>
        <taxon>Lachnospiraceae</taxon>
    </lineage>
</organism>
<proteinExistence type="predicted"/>
<dbReference type="SUPFAM" id="SSF52540">
    <property type="entry name" value="P-loop containing nucleoside triphosphate hydrolases"/>
    <property type="match status" value="1"/>
</dbReference>
<dbReference type="PANTHER" id="PTHR46638:SF1">
    <property type="entry name" value="CORRINOID ADENOSYLTRANSFERASE"/>
    <property type="match status" value="1"/>
</dbReference>
<dbReference type="GO" id="GO:0009236">
    <property type="term" value="P:cobalamin biosynthetic process"/>
    <property type="evidence" value="ECO:0007669"/>
    <property type="project" value="InterPro"/>
</dbReference>
<gene>
    <name evidence="1" type="ORF">IAA28_03015</name>
</gene>
<evidence type="ECO:0000313" key="1">
    <source>
        <dbReference type="EMBL" id="HIX51761.1"/>
    </source>
</evidence>
<dbReference type="Gene3D" id="3.40.50.300">
    <property type="entry name" value="P-loop containing nucleotide triphosphate hydrolases"/>
    <property type="match status" value="1"/>
</dbReference>
<dbReference type="InterPro" id="IPR027417">
    <property type="entry name" value="P-loop_NTPase"/>
</dbReference>
<name>A0A9D2AWJ6_9FIRM</name>